<dbReference type="PANTHER" id="PTHR15422:SF24">
    <property type="entry name" value="DOMON RELATED DOMAIN-CONTAINING PROTEIN"/>
    <property type="match status" value="1"/>
</dbReference>
<keyword evidence="5 11" id="KW-0812">Transmembrane</keyword>
<feature type="domain" description="Cytochrome b561" evidence="13">
    <location>
        <begin position="6"/>
        <end position="230"/>
    </location>
</feature>
<dbReference type="GO" id="GO:0020037">
    <property type="term" value="F:heme binding"/>
    <property type="evidence" value="ECO:0007669"/>
    <property type="project" value="TreeGrafter"/>
</dbReference>
<gene>
    <name evidence="14" type="ORF">NliqN6_6731</name>
</gene>
<dbReference type="GO" id="GO:0016020">
    <property type="term" value="C:membrane"/>
    <property type="evidence" value="ECO:0007669"/>
    <property type="project" value="UniProtKB-SubCell"/>
</dbReference>
<feature type="signal peptide" evidence="12">
    <location>
        <begin position="1"/>
        <end position="16"/>
    </location>
</feature>
<evidence type="ECO:0000256" key="5">
    <source>
        <dbReference type="ARBA" id="ARBA00022692"/>
    </source>
</evidence>
<keyword evidence="3" id="KW-0813">Transport</keyword>
<dbReference type="OrthoDB" id="19261at2759"/>
<evidence type="ECO:0000256" key="11">
    <source>
        <dbReference type="SAM" id="Phobius"/>
    </source>
</evidence>
<feature type="chain" id="PRO_5034484693" description="Cytochrome b561 domain-containing protein" evidence="12">
    <location>
        <begin position="17"/>
        <end position="341"/>
    </location>
</feature>
<keyword evidence="4" id="KW-0349">Heme</keyword>
<evidence type="ECO:0000256" key="9">
    <source>
        <dbReference type="ARBA" id="ARBA00023004"/>
    </source>
</evidence>
<feature type="transmembrane region" description="Helical" evidence="11">
    <location>
        <begin position="42"/>
        <end position="63"/>
    </location>
</feature>
<proteinExistence type="predicted"/>
<dbReference type="InterPro" id="IPR006593">
    <property type="entry name" value="Cyt_b561/ferric_Rdtase_TM"/>
</dbReference>
<dbReference type="AlphaFoldDB" id="A0A8H3U078"/>
<evidence type="ECO:0000313" key="14">
    <source>
        <dbReference type="EMBL" id="GHJ90329.1"/>
    </source>
</evidence>
<comment type="cofactor">
    <cofactor evidence="1">
        <name>heme b</name>
        <dbReference type="ChEBI" id="CHEBI:60344"/>
    </cofactor>
</comment>
<dbReference type="PANTHER" id="PTHR15422">
    <property type="entry name" value="OS05G0565100 PROTEIN"/>
    <property type="match status" value="1"/>
</dbReference>
<dbReference type="SMART" id="SM00665">
    <property type="entry name" value="B561"/>
    <property type="match status" value="1"/>
</dbReference>
<dbReference type="GO" id="GO:0140575">
    <property type="term" value="F:transmembrane monodehydroascorbate reductase activity"/>
    <property type="evidence" value="ECO:0007669"/>
    <property type="project" value="InterPro"/>
</dbReference>
<organism evidence="14 15">
    <name type="scientific">Naganishia liquefaciens</name>
    <dbReference type="NCBI Taxonomy" id="104408"/>
    <lineage>
        <taxon>Eukaryota</taxon>
        <taxon>Fungi</taxon>
        <taxon>Dikarya</taxon>
        <taxon>Basidiomycota</taxon>
        <taxon>Agaricomycotina</taxon>
        <taxon>Tremellomycetes</taxon>
        <taxon>Filobasidiales</taxon>
        <taxon>Filobasidiaceae</taxon>
        <taxon>Naganishia</taxon>
    </lineage>
</organism>
<evidence type="ECO:0000256" key="12">
    <source>
        <dbReference type="SAM" id="SignalP"/>
    </source>
</evidence>
<sequence length="341" mass="36592">MVIASVLLATGIAASASTAGTNATRNYGKRDLSDSSYDTLAIIHASIGSAATMVIFPLGVLGARGLRVITARWWWAHGQRADTQSRNPAKTLTAALQGIFGLGCIVAAFVLGVILVDSGDNFTEGHRRTGLVLLILVVVQAIFGIMLKLASKTRIQDPDRVPSIKGHPLQNFLHIFNGLAILGLGFYQTWSGFSLIEQGSNGSLRTPLVVYVLWGVIVGVVTALYLAGLGLIPLQLRKEEERRAVHFYGGEKVTYVAQTPAYGATTATATVIAEPEMRNRYMSSSYIEPRADAVALATPVDVQHAESPIGPIASARLPSSLEQEILDRQRRTSTVSLIQRS</sequence>
<accession>A0A8H3U078</accession>
<keyword evidence="8 11" id="KW-1133">Transmembrane helix</keyword>
<protein>
    <recommendedName>
        <fullName evidence="13">Cytochrome b561 domain-containing protein</fullName>
    </recommendedName>
</protein>
<evidence type="ECO:0000256" key="1">
    <source>
        <dbReference type="ARBA" id="ARBA00001970"/>
    </source>
</evidence>
<dbReference type="InterPro" id="IPR045150">
    <property type="entry name" value="CYB561D1/2"/>
</dbReference>
<dbReference type="CDD" id="cd08760">
    <property type="entry name" value="Cyt_b561_FRRS1_like"/>
    <property type="match status" value="1"/>
</dbReference>
<comment type="caution">
    <text evidence="14">The sequence shown here is derived from an EMBL/GenBank/DDBJ whole genome shotgun (WGS) entry which is preliminary data.</text>
</comment>
<name>A0A8H3U078_9TREE</name>
<evidence type="ECO:0000256" key="2">
    <source>
        <dbReference type="ARBA" id="ARBA00004141"/>
    </source>
</evidence>
<evidence type="ECO:0000313" key="15">
    <source>
        <dbReference type="Proteomes" id="UP000620104"/>
    </source>
</evidence>
<feature type="transmembrane region" description="Helical" evidence="11">
    <location>
        <begin position="94"/>
        <end position="116"/>
    </location>
</feature>
<keyword evidence="15" id="KW-1185">Reference proteome</keyword>
<evidence type="ECO:0000256" key="6">
    <source>
        <dbReference type="ARBA" id="ARBA00022723"/>
    </source>
</evidence>
<keyword evidence="6" id="KW-0479">Metal-binding</keyword>
<dbReference type="Proteomes" id="UP000620104">
    <property type="component" value="Unassembled WGS sequence"/>
</dbReference>
<dbReference type="GO" id="GO:0046872">
    <property type="term" value="F:metal ion binding"/>
    <property type="evidence" value="ECO:0007669"/>
    <property type="project" value="UniProtKB-KW"/>
</dbReference>
<keyword evidence="12" id="KW-0732">Signal</keyword>
<keyword evidence="10 11" id="KW-0472">Membrane</keyword>
<dbReference type="PROSITE" id="PS50939">
    <property type="entry name" value="CYTOCHROME_B561"/>
    <property type="match status" value="1"/>
</dbReference>
<comment type="subcellular location">
    <subcellularLocation>
        <location evidence="2">Membrane</location>
        <topology evidence="2">Multi-pass membrane protein</topology>
    </subcellularLocation>
</comment>
<feature type="transmembrane region" description="Helical" evidence="11">
    <location>
        <begin position="210"/>
        <end position="234"/>
    </location>
</feature>
<feature type="transmembrane region" description="Helical" evidence="11">
    <location>
        <begin position="171"/>
        <end position="190"/>
    </location>
</feature>
<evidence type="ECO:0000259" key="13">
    <source>
        <dbReference type="PROSITE" id="PS50939"/>
    </source>
</evidence>
<keyword evidence="7" id="KW-0249">Electron transport</keyword>
<dbReference type="EMBL" id="BLZA01000058">
    <property type="protein sequence ID" value="GHJ90329.1"/>
    <property type="molecule type" value="Genomic_DNA"/>
</dbReference>
<reference evidence="14" key="1">
    <citation type="submission" date="2020-07" db="EMBL/GenBank/DDBJ databases">
        <title>Draft Genome Sequence of a Deep-Sea Yeast, Naganishia (Cryptococcus) liquefaciens strain N6.</title>
        <authorList>
            <person name="Han Y.W."/>
            <person name="Kajitani R."/>
            <person name="Morimoto H."/>
            <person name="Parhat M."/>
            <person name="Tsubouchi H."/>
            <person name="Bakenova O."/>
            <person name="Ogata M."/>
            <person name="Argunhan B."/>
            <person name="Aoki R."/>
            <person name="Kajiwara S."/>
            <person name="Itoh T."/>
            <person name="Iwasaki H."/>
        </authorList>
    </citation>
    <scope>NUCLEOTIDE SEQUENCE</scope>
    <source>
        <strain evidence="14">N6</strain>
    </source>
</reference>
<evidence type="ECO:0000256" key="4">
    <source>
        <dbReference type="ARBA" id="ARBA00022617"/>
    </source>
</evidence>
<evidence type="ECO:0000256" key="10">
    <source>
        <dbReference type="ARBA" id="ARBA00023136"/>
    </source>
</evidence>
<keyword evidence="9" id="KW-0408">Iron</keyword>
<dbReference type="Gene3D" id="1.20.120.1770">
    <property type="match status" value="1"/>
</dbReference>
<evidence type="ECO:0000256" key="7">
    <source>
        <dbReference type="ARBA" id="ARBA00022982"/>
    </source>
</evidence>
<evidence type="ECO:0000256" key="8">
    <source>
        <dbReference type="ARBA" id="ARBA00022989"/>
    </source>
</evidence>
<evidence type="ECO:0000256" key="3">
    <source>
        <dbReference type="ARBA" id="ARBA00022448"/>
    </source>
</evidence>
<feature type="transmembrane region" description="Helical" evidence="11">
    <location>
        <begin position="128"/>
        <end position="150"/>
    </location>
</feature>